<protein>
    <submittedName>
        <fullName evidence="2">Uncharacterized protein</fullName>
    </submittedName>
</protein>
<reference evidence="2 3" key="1">
    <citation type="journal article" date="2018" name="Front. Plant Sci.">
        <title>Red Clover (Trifolium pratense) and Zigzag Clover (T. medium) - A Picture of Genomic Similarities and Differences.</title>
        <authorList>
            <person name="Dluhosova J."/>
            <person name="Istvanek J."/>
            <person name="Nedelnik J."/>
            <person name="Repkova J."/>
        </authorList>
    </citation>
    <scope>NUCLEOTIDE SEQUENCE [LARGE SCALE GENOMIC DNA]</scope>
    <source>
        <strain evidence="3">cv. 10/8</strain>
        <tissue evidence="2">Leaf</tissue>
    </source>
</reference>
<keyword evidence="3" id="KW-1185">Reference proteome</keyword>
<sequence length="42" mass="4860">MSVNELQSSLEAHEQRLQERKDSKVSQEQALYAKNGGQWNKN</sequence>
<evidence type="ECO:0000313" key="3">
    <source>
        <dbReference type="Proteomes" id="UP000265520"/>
    </source>
</evidence>
<feature type="compositionally biased region" description="Polar residues" evidence="1">
    <location>
        <begin position="1"/>
        <end position="10"/>
    </location>
</feature>
<dbReference type="Proteomes" id="UP000265520">
    <property type="component" value="Unassembled WGS sequence"/>
</dbReference>
<feature type="non-terminal residue" evidence="2">
    <location>
        <position position="42"/>
    </location>
</feature>
<comment type="caution">
    <text evidence="2">The sequence shown here is derived from an EMBL/GenBank/DDBJ whole genome shotgun (WGS) entry which is preliminary data.</text>
</comment>
<proteinExistence type="predicted"/>
<dbReference type="AlphaFoldDB" id="A0A392VUG6"/>
<evidence type="ECO:0000313" key="2">
    <source>
        <dbReference type="EMBL" id="MCI92044.1"/>
    </source>
</evidence>
<feature type="region of interest" description="Disordered" evidence="1">
    <location>
        <begin position="1"/>
        <end position="42"/>
    </location>
</feature>
<organism evidence="2 3">
    <name type="scientific">Trifolium medium</name>
    <dbReference type="NCBI Taxonomy" id="97028"/>
    <lineage>
        <taxon>Eukaryota</taxon>
        <taxon>Viridiplantae</taxon>
        <taxon>Streptophyta</taxon>
        <taxon>Embryophyta</taxon>
        <taxon>Tracheophyta</taxon>
        <taxon>Spermatophyta</taxon>
        <taxon>Magnoliopsida</taxon>
        <taxon>eudicotyledons</taxon>
        <taxon>Gunneridae</taxon>
        <taxon>Pentapetalae</taxon>
        <taxon>rosids</taxon>
        <taxon>fabids</taxon>
        <taxon>Fabales</taxon>
        <taxon>Fabaceae</taxon>
        <taxon>Papilionoideae</taxon>
        <taxon>50 kb inversion clade</taxon>
        <taxon>NPAAA clade</taxon>
        <taxon>Hologalegina</taxon>
        <taxon>IRL clade</taxon>
        <taxon>Trifolieae</taxon>
        <taxon>Trifolium</taxon>
    </lineage>
</organism>
<evidence type="ECO:0000256" key="1">
    <source>
        <dbReference type="SAM" id="MobiDB-lite"/>
    </source>
</evidence>
<accession>A0A392VUG6</accession>
<feature type="compositionally biased region" description="Basic and acidic residues" evidence="1">
    <location>
        <begin position="11"/>
        <end position="25"/>
    </location>
</feature>
<name>A0A392VUG6_9FABA</name>
<dbReference type="EMBL" id="LXQA011288901">
    <property type="protein sequence ID" value="MCI92044.1"/>
    <property type="molecule type" value="Genomic_DNA"/>
</dbReference>